<evidence type="ECO:0000256" key="12">
    <source>
        <dbReference type="PIRNR" id="PIRNR015601"/>
    </source>
</evidence>
<dbReference type="SUPFAM" id="SSF75217">
    <property type="entry name" value="alpha/beta knot"/>
    <property type="match status" value="1"/>
</dbReference>
<dbReference type="InterPro" id="IPR046886">
    <property type="entry name" value="RsmE_MTase_dom"/>
</dbReference>
<dbReference type="EC" id="2.1.1.193" evidence="3 12"/>
<dbReference type="InterPro" id="IPR046887">
    <property type="entry name" value="RsmE_PUA-like"/>
</dbReference>
<keyword evidence="6 12" id="KW-0698">rRNA processing</keyword>
<evidence type="ECO:0000256" key="7">
    <source>
        <dbReference type="ARBA" id="ARBA00022603"/>
    </source>
</evidence>
<dbReference type="RefSeq" id="WP_368496675.1">
    <property type="nucleotide sequence ID" value="NZ_CP162511.1"/>
</dbReference>
<evidence type="ECO:0000256" key="6">
    <source>
        <dbReference type="ARBA" id="ARBA00022552"/>
    </source>
</evidence>
<keyword evidence="8 12" id="KW-0808">Transferase</keyword>
<comment type="subcellular location">
    <subcellularLocation>
        <location evidence="1 12">Cytoplasm</location>
    </subcellularLocation>
</comment>
<keyword evidence="7 12" id="KW-0489">Methyltransferase</keyword>
<name>A0AB39BCN7_9MICO</name>
<dbReference type="GO" id="GO:0070475">
    <property type="term" value="P:rRNA base methylation"/>
    <property type="evidence" value="ECO:0007669"/>
    <property type="project" value="TreeGrafter"/>
</dbReference>
<dbReference type="NCBIfam" id="NF008693">
    <property type="entry name" value="PRK11713.2-3"/>
    <property type="match status" value="1"/>
</dbReference>
<dbReference type="GO" id="GO:0005737">
    <property type="term" value="C:cytoplasm"/>
    <property type="evidence" value="ECO:0007669"/>
    <property type="project" value="UniProtKB-SubCell"/>
</dbReference>
<keyword evidence="9 12" id="KW-0949">S-adenosyl-L-methionine</keyword>
<dbReference type="PANTHER" id="PTHR30027">
    <property type="entry name" value="RIBOSOMAL RNA SMALL SUBUNIT METHYLTRANSFERASE E"/>
    <property type="match status" value="1"/>
</dbReference>
<dbReference type="PANTHER" id="PTHR30027:SF3">
    <property type="entry name" value="16S RRNA (URACIL(1498)-N(3))-METHYLTRANSFERASE"/>
    <property type="match status" value="1"/>
</dbReference>
<evidence type="ECO:0000313" key="16">
    <source>
        <dbReference type="EMBL" id="XDI04270.1"/>
    </source>
</evidence>
<dbReference type="CDD" id="cd18084">
    <property type="entry name" value="RsmE-like"/>
    <property type="match status" value="1"/>
</dbReference>
<dbReference type="InterPro" id="IPR029028">
    <property type="entry name" value="Alpha/beta_knot_MTases"/>
</dbReference>
<feature type="domain" description="Ribosomal RNA small subunit methyltransferase E PUA-like" evidence="15">
    <location>
        <begin position="23"/>
        <end position="69"/>
    </location>
</feature>
<evidence type="ECO:0000256" key="9">
    <source>
        <dbReference type="ARBA" id="ARBA00022691"/>
    </source>
</evidence>
<dbReference type="PIRSF" id="PIRSF015601">
    <property type="entry name" value="MTase_slr0722"/>
    <property type="match status" value="1"/>
</dbReference>
<dbReference type="SUPFAM" id="SSF88697">
    <property type="entry name" value="PUA domain-like"/>
    <property type="match status" value="1"/>
</dbReference>
<evidence type="ECO:0000259" key="14">
    <source>
        <dbReference type="Pfam" id="PF04452"/>
    </source>
</evidence>
<evidence type="ECO:0000256" key="5">
    <source>
        <dbReference type="ARBA" id="ARBA00022490"/>
    </source>
</evidence>
<organism evidence="16">
    <name type="scientific">Herbiconiux sp. A18JL235</name>
    <dbReference type="NCBI Taxonomy" id="3152363"/>
    <lineage>
        <taxon>Bacteria</taxon>
        <taxon>Bacillati</taxon>
        <taxon>Actinomycetota</taxon>
        <taxon>Actinomycetes</taxon>
        <taxon>Micrococcales</taxon>
        <taxon>Microbacteriaceae</taxon>
        <taxon>Herbiconiux</taxon>
    </lineage>
</organism>
<evidence type="ECO:0000259" key="15">
    <source>
        <dbReference type="Pfam" id="PF20260"/>
    </source>
</evidence>
<comment type="function">
    <text evidence="10 12">Specifically methylates the N3 position of the uracil ring of uridine 1498 (m3U1498) in 16S rRNA. Acts on the fully assembled 30S ribosomal subunit.</text>
</comment>
<gene>
    <name evidence="16" type="ORF">ABFY20_13080</name>
</gene>
<feature type="domain" description="Ribosomal RNA small subunit methyltransferase E methyltransferase" evidence="14">
    <location>
        <begin position="79"/>
        <end position="277"/>
    </location>
</feature>
<dbReference type="Gene3D" id="3.40.1280.10">
    <property type="match status" value="1"/>
</dbReference>
<dbReference type="InterPro" id="IPR015947">
    <property type="entry name" value="PUA-like_sf"/>
</dbReference>
<keyword evidence="5 12" id="KW-0963">Cytoplasm</keyword>
<evidence type="ECO:0000256" key="2">
    <source>
        <dbReference type="ARBA" id="ARBA00005528"/>
    </source>
</evidence>
<evidence type="ECO:0000256" key="8">
    <source>
        <dbReference type="ARBA" id="ARBA00022679"/>
    </source>
</evidence>
<evidence type="ECO:0000256" key="4">
    <source>
        <dbReference type="ARBA" id="ARBA00013673"/>
    </source>
</evidence>
<feature type="compositionally biased region" description="Low complexity" evidence="13">
    <location>
        <begin position="208"/>
        <end position="225"/>
    </location>
</feature>
<dbReference type="InterPro" id="IPR029026">
    <property type="entry name" value="tRNA_m1G_MTases_N"/>
</dbReference>
<evidence type="ECO:0000256" key="1">
    <source>
        <dbReference type="ARBA" id="ARBA00004496"/>
    </source>
</evidence>
<dbReference type="Pfam" id="PF04452">
    <property type="entry name" value="Methyltrans_RNA"/>
    <property type="match status" value="1"/>
</dbReference>
<dbReference type="NCBIfam" id="TIGR00046">
    <property type="entry name" value="RsmE family RNA methyltransferase"/>
    <property type="match status" value="1"/>
</dbReference>
<evidence type="ECO:0000256" key="3">
    <source>
        <dbReference type="ARBA" id="ARBA00012328"/>
    </source>
</evidence>
<dbReference type="Gene3D" id="2.40.240.20">
    <property type="entry name" value="Hypothetical PUA domain-like, domain 1"/>
    <property type="match status" value="1"/>
</dbReference>
<dbReference type="AlphaFoldDB" id="A0AB39BCN7"/>
<sequence>MSSLFLRPDLALAPHEVGEVVTLSGDEARHAVTVNRLRVGEHTALGDGNGLVVHGVVVRVEGKELDIAVERSEVHEAPSPRLVLVQALAKGDRDELAIQAATELGVAAVVPWQAERSVSRWNEQKAAKGVERWTTIVREAAKQSIRPFVPAVGDLVDTGELAALARECAGAGEGRRMLLLEPSAETRLTEVALEPLGGASTGAGHGTATGTATGPAAPGTATGTTPAEPTVFLVVGPEGGISPRELEQLGEAGAVAVRLGDEVLRTSTAGPAALAVLNAAFGRW</sequence>
<evidence type="ECO:0000256" key="11">
    <source>
        <dbReference type="ARBA" id="ARBA00047944"/>
    </source>
</evidence>
<accession>A0AB39BCN7</accession>
<feature type="region of interest" description="Disordered" evidence="13">
    <location>
        <begin position="196"/>
        <end position="225"/>
    </location>
</feature>
<dbReference type="EMBL" id="CP162511">
    <property type="protein sequence ID" value="XDI04270.1"/>
    <property type="molecule type" value="Genomic_DNA"/>
</dbReference>
<reference evidence="16" key="1">
    <citation type="submission" date="2024-05" db="EMBL/GenBank/DDBJ databases">
        <title>Herbiconiux sp. A18JL235.</title>
        <authorList>
            <person name="Zhang G."/>
        </authorList>
    </citation>
    <scope>NUCLEOTIDE SEQUENCE</scope>
    <source>
        <strain evidence="16">A18JL235</strain>
    </source>
</reference>
<comment type="catalytic activity">
    <reaction evidence="11 12">
        <text>uridine(1498) in 16S rRNA + S-adenosyl-L-methionine = N(3)-methyluridine(1498) in 16S rRNA + S-adenosyl-L-homocysteine + H(+)</text>
        <dbReference type="Rhea" id="RHEA:42920"/>
        <dbReference type="Rhea" id="RHEA-COMP:10283"/>
        <dbReference type="Rhea" id="RHEA-COMP:10284"/>
        <dbReference type="ChEBI" id="CHEBI:15378"/>
        <dbReference type="ChEBI" id="CHEBI:57856"/>
        <dbReference type="ChEBI" id="CHEBI:59789"/>
        <dbReference type="ChEBI" id="CHEBI:65315"/>
        <dbReference type="ChEBI" id="CHEBI:74502"/>
        <dbReference type="EC" id="2.1.1.193"/>
    </reaction>
</comment>
<dbReference type="InterPro" id="IPR006700">
    <property type="entry name" value="RsmE"/>
</dbReference>
<comment type="similarity">
    <text evidence="2 12">Belongs to the RNA methyltransferase RsmE family.</text>
</comment>
<protein>
    <recommendedName>
        <fullName evidence="4 12">Ribosomal RNA small subunit methyltransferase E</fullName>
        <ecNumber evidence="3 12">2.1.1.193</ecNumber>
    </recommendedName>
</protein>
<evidence type="ECO:0000256" key="10">
    <source>
        <dbReference type="ARBA" id="ARBA00025699"/>
    </source>
</evidence>
<dbReference type="Pfam" id="PF20260">
    <property type="entry name" value="PUA_4"/>
    <property type="match status" value="1"/>
</dbReference>
<dbReference type="GO" id="GO:0070042">
    <property type="term" value="F:rRNA (uridine-N3-)-methyltransferase activity"/>
    <property type="evidence" value="ECO:0007669"/>
    <property type="project" value="TreeGrafter"/>
</dbReference>
<evidence type="ECO:0000256" key="13">
    <source>
        <dbReference type="SAM" id="MobiDB-lite"/>
    </source>
</evidence>
<proteinExistence type="inferred from homology"/>